<gene>
    <name evidence="1" type="primary">mtaB</name>
    <name evidence="1" type="ORF">E5336_04400</name>
</gene>
<sequence length="432" mass="49327">MMRFSIVTLGCKVNAYESQFYGKALKEKGWTEDDENFDVIVVNTCAVTNTAAAKSRQMLHRAKKKNPDAYAVVIGCYAQVATPEEKEKIGADLLIGSKDKKKVADLIESHIKTRERFEDIQPVGERFDFEAMPIEQFETKHRAFLKVQDGCNQFCSYCIIPYARGRERSLALDEVVSIAKKLEQKGHLEIVLTGIHTGRYDDGEHDLVDLLEALLANTSEKVTYRLSSIEITEISDRFIALMAREPRILHHLHIPVQSGCDATLKRMNRPYTIQEFQDRVEVIRHSIPDVSISTDVIAGFKQESDEEFEQTMENLTAIGFSFLHVFPYSIRKGTAAEKMPGTVHGAVVKERVERLLEQSRQLRAKDMARFKEGDVLIEQQEGDEWTGYTNQYHPVRIESEIPLSGRLHVTFDSIEDDHYQVKVKKEDENAIK</sequence>
<keyword evidence="2" id="KW-1185">Reference proteome</keyword>
<name>A0AC61R8E2_9FIRM</name>
<protein>
    <submittedName>
        <fullName evidence="1">tRNA (N(6)-L-threonylcarbamoyladenosine(37)-C(2))-methylthiotransferase MtaB</fullName>
    </submittedName>
</protein>
<evidence type="ECO:0000313" key="2">
    <source>
        <dbReference type="Proteomes" id="UP000308836"/>
    </source>
</evidence>
<evidence type="ECO:0000313" key="1">
    <source>
        <dbReference type="EMBL" id="TGY66309.1"/>
    </source>
</evidence>
<proteinExistence type="predicted"/>
<reference evidence="1" key="1">
    <citation type="submission" date="2019-04" db="EMBL/GenBank/DDBJ databases">
        <title>Microbes associate with the intestines of laboratory mice.</title>
        <authorList>
            <person name="Navarre W."/>
            <person name="Wong E."/>
            <person name="Huang K."/>
            <person name="Tropini C."/>
            <person name="Ng K."/>
            <person name="Yu B."/>
        </authorList>
    </citation>
    <scope>NUCLEOTIDE SEQUENCE</scope>
    <source>
        <strain evidence="1">NM09_H32</strain>
    </source>
</reference>
<dbReference type="EMBL" id="SRYG01000007">
    <property type="protein sequence ID" value="TGY66309.1"/>
    <property type="molecule type" value="Genomic_DNA"/>
</dbReference>
<organism evidence="1 2">
    <name type="scientific">Dubosiella muris</name>
    <dbReference type="NCBI Taxonomy" id="3038133"/>
    <lineage>
        <taxon>Bacteria</taxon>
        <taxon>Bacillati</taxon>
        <taxon>Bacillota</taxon>
        <taxon>Erysipelotrichia</taxon>
        <taxon>Erysipelotrichales</taxon>
        <taxon>Erysipelotrichaceae</taxon>
        <taxon>Dubosiella</taxon>
    </lineage>
</organism>
<accession>A0AC61R8E2</accession>
<dbReference type="Proteomes" id="UP000308836">
    <property type="component" value="Unassembled WGS sequence"/>
</dbReference>
<comment type="caution">
    <text evidence="1">The sequence shown here is derived from an EMBL/GenBank/DDBJ whole genome shotgun (WGS) entry which is preliminary data.</text>
</comment>